<evidence type="ECO:0000313" key="3">
    <source>
        <dbReference type="Proteomes" id="UP000530660"/>
    </source>
</evidence>
<dbReference type="OrthoDB" id="10525218at2759"/>
<keyword evidence="3" id="KW-1185">Reference proteome</keyword>
<dbReference type="EMBL" id="VWRR01000001">
    <property type="protein sequence ID" value="KAF6005091.1"/>
    <property type="molecule type" value="Genomic_DNA"/>
</dbReference>
<dbReference type="AlphaFoldDB" id="A0A7J7IRV3"/>
<evidence type="ECO:0000313" key="2">
    <source>
        <dbReference type="EMBL" id="KAF6005091.1"/>
    </source>
</evidence>
<feature type="compositionally biased region" description="Polar residues" evidence="1">
    <location>
        <begin position="131"/>
        <end position="145"/>
    </location>
</feature>
<dbReference type="Proteomes" id="UP000530660">
    <property type="component" value="Unassembled WGS sequence"/>
</dbReference>
<accession>A0A7J7IRV3</accession>
<evidence type="ECO:0000256" key="1">
    <source>
        <dbReference type="SAM" id="MobiDB-lite"/>
    </source>
</evidence>
<comment type="caution">
    <text evidence="2">The sequence shown here is derived from an EMBL/GenBank/DDBJ whole genome shotgun (WGS) entry which is preliminary data.</text>
</comment>
<proteinExistence type="predicted"/>
<feature type="compositionally biased region" description="Basic and acidic residues" evidence="1">
    <location>
        <begin position="78"/>
        <end position="89"/>
    </location>
</feature>
<sequence>MSQWSSWHRSSRDNPSTLGNASFSTVGWVVPGQLSLRSQDGVLRRSVGGRRRQQTCWRMQTASPGSSPEENAPSSKIDLNESKEGEQKTSTELNEASETDQDVFLDRRTERRIRRRYVLTERGARPIWSPRSASPENQGVSGTRRTQTDRKAQTKPGSQLAMIRVLVLGANAAAQALAKELSSHPRVCGCYFVSETTDETSLEMMKKYASLLPLRGPLNEDEVLRVADWMLTDYVFQAPADDANDEGIRFADKEHLERALAQRQVTFVDDELSGLLLGNRKILEALFRARDTLDM</sequence>
<protein>
    <submittedName>
        <fullName evidence="2">Uncharacterized protein</fullName>
    </submittedName>
</protein>
<feature type="region of interest" description="Disordered" evidence="1">
    <location>
        <begin position="1"/>
        <end position="21"/>
    </location>
</feature>
<reference evidence="2 3" key="1">
    <citation type="journal article" date="2020" name="J. Phycol.">
        <title>Comparative genome analysis reveals Cyanidiococcus gen. nov., a new extremophilic red algal genus sister to Cyanidioschyzon (Cyanidioschyzonaceae, Rhodophyta).</title>
        <authorList>
            <person name="Liu S.-L."/>
            <person name="Chiang Y.-R."/>
            <person name="Yoon H.S."/>
            <person name="Fu H.-Y."/>
        </authorList>
    </citation>
    <scope>NUCLEOTIDE SEQUENCE [LARGE SCALE GENOMIC DNA]</scope>
    <source>
        <strain evidence="2 3">THAL066</strain>
    </source>
</reference>
<feature type="compositionally biased region" description="Polar residues" evidence="1">
    <location>
        <begin position="54"/>
        <end position="74"/>
    </location>
</feature>
<name>A0A7J7IRV3_9RHOD</name>
<organism evidence="2 3">
    <name type="scientific">Cyanidiococcus yangmingshanensis</name>
    <dbReference type="NCBI Taxonomy" id="2690220"/>
    <lineage>
        <taxon>Eukaryota</taxon>
        <taxon>Rhodophyta</taxon>
        <taxon>Bangiophyceae</taxon>
        <taxon>Cyanidiales</taxon>
        <taxon>Cyanidiaceae</taxon>
        <taxon>Cyanidiococcus</taxon>
    </lineage>
</organism>
<feature type="region of interest" description="Disordered" evidence="1">
    <location>
        <begin position="45"/>
        <end position="100"/>
    </location>
</feature>
<gene>
    <name evidence="2" type="ORF">F1559_000297</name>
</gene>
<feature type="region of interest" description="Disordered" evidence="1">
    <location>
        <begin position="127"/>
        <end position="156"/>
    </location>
</feature>